<comment type="caution">
    <text evidence="3">The sequence shown here is derived from an EMBL/GenBank/DDBJ whole genome shotgun (WGS) entry which is preliminary data.</text>
</comment>
<keyword evidence="1" id="KW-0175">Coiled coil</keyword>
<sequence>MHGLHELLKGDGRPRLADTFLEQWRTPASDTLINPADDEVIPEVRSAATAILTSLGISRPQPPPKKKVLSQDWKNSIQSSRPKSSEVTLAEQRVQRGRREEYVQQVREEILARERAEAERLAHERELARIREEARLREELAQEAARREAAELLKRQRLEMLEANGDIFERARDTKRKVIIFGAWRSQTLVYARLWAQASLVAERSLLRRVFHAIHASLLQARHARQEAADALKAELLERRMARAETYHMTRVLQYSFRALHRESILRREKRVLEERERSRQARIDAFLTRLEAKQLEVQEEMVVTTDELQEEQRAPMQSQEIMVETVSEDPSVFLEEVEKKEEAPMETPKEQRDDQPRRTLKKVQYIDFQKRSEERRQEKLRLLEAKKAQEQLNEELRRERLKAQKERLAFAATQHKELLKKVSFSGLRRKYESLLTFAMIADQHVLTTAIRKVYDAWRRVFMQKLQALKEAFLSGETRLIQALDRIHLHRVLRKWRDMTLQEQRTRLQLGGVISKLPLRRYLLVWRRALEDRENWQIHEAKHLRKAVLYRATLSTWKDFVIWTRERRQAEQRVDALYGELRAEVADAWEATIDRILTESFEPAYHRMLPINKAPNELFGLGELDRLADMALARYAQGEFSYETRSMPLKETKPEYELSRDKEQEVPDYTNTYDFTGDEELQHLFEVLRLAAK</sequence>
<protein>
    <submittedName>
        <fullName evidence="3">Uncharacterized protein</fullName>
    </submittedName>
</protein>
<evidence type="ECO:0000313" key="3">
    <source>
        <dbReference type="EMBL" id="TNJ27729.1"/>
    </source>
</evidence>
<accession>A0A4Z1T5D5</accession>
<feature type="region of interest" description="Disordered" evidence="2">
    <location>
        <begin position="55"/>
        <end position="92"/>
    </location>
</feature>
<organism evidence="3 4">
    <name type="scientific">Giardia muris</name>
    <dbReference type="NCBI Taxonomy" id="5742"/>
    <lineage>
        <taxon>Eukaryota</taxon>
        <taxon>Metamonada</taxon>
        <taxon>Diplomonadida</taxon>
        <taxon>Hexamitidae</taxon>
        <taxon>Giardiinae</taxon>
        <taxon>Giardia</taxon>
    </lineage>
</organism>
<dbReference type="EMBL" id="VDLU01000003">
    <property type="protein sequence ID" value="TNJ27729.1"/>
    <property type="molecule type" value="Genomic_DNA"/>
</dbReference>
<dbReference type="AlphaFoldDB" id="A0A4Z1T5D5"/>
<feature type="coiled-coil region" evidence="1">
    <location>
        <begin position="99"/>
        <end position="153"/>
    </location>
</feature>
<gene>
    <name evidence="3" type="ORF">GMRT_14929</name>
</gene>
<keyword evidence="4" id="KW-1185">Reference proteome</keyword>
<proteinExistence type="predicted"/>
<feature type="coiled-coil region" evidence="1">
    <location>
        <begin position="376"/>
        <end position="422"/>
    </location>
</feature>
<reference evidence="3 4" key="1">
    <citation type="submission" date="2019-05" db="EMBL/GenBank/DDBJ databases">
        <title>The compact genome of Giardia muris reveals important steps in the evolution of intestinal protozoan parasites.</title>
        <authorList>
            <person name="Xu F."/>
            <person name="Jimenez-Gonzalez A."/>
            <person name="Einarsson E."/>
            <person name="Astvaldsson A."/>
            <person name="Peirasmaki D."/>
            <person name="Eckmann L."/>
            <person name="Andersson J.O."/>
            <person name="Svard S.G."/>
            <person name="Jerlstrom-Hultqvist J."/>
        </authorList>
    </citation>
    <scope>NUCLEOTIDE SEQUENCE [LARGE SCALE GENOMIC DNA]</scope>
    <source>
        <strain evidence="3 4">Roberts-Thomson</strain>
    </source>
</reference>
<evidence type="ECO:0000256" key="2">
    <source>
        <dbReference type="SAM" id="MobiDB-lite"/>
    </source>
</evidence>
<dbReference type="VEuPathDB" id="GiardiaDB:GMRT_14929"/>
<name>A0A4Z1T5D5_GIAMU</name>
<feature type="compositionally biased region" description="Polar residues" evidence="2">
    <location>
        <begin position="72"/>
        <end position="87"/>
    </location>
</feature>
<dbReference type="Proteomes" id="UP000315496">
    <property type="component" value="Chromosome 3"/>
</dbReference>
<evidence type="ECO:0000313" key="4">
    <source>
        <dbReference type="Proteomes" id="UP000315496"/>
    </source>
</evidence>
<evidence type="ECO:0000256" key="1">
    <source>
        <dbReference type="SAM" id="Coils"/>
    </source>
</evidence>